<keyword evidence="3" id="KW-0812">Transmembrane</keyword>
<organism evidence="9">
    <name type="scientific">Oryza brachyantha</name>
    <name type="common">malo sina</name>
    <dbReference type="NCBI Taxonomy" id="4533"/>
    <lineage>
        <taxon>Eukaryota</taxon>
        <taxon>Viridiplantae</taxon>
        <taxon>Streptophyta</taxon>
        <taxon>Embryophyta</taxon>
        <taxon>Tracheophyta</taxon>
        <taxon>Spermatophyta</taxon>
        <taxon>Magnoliopsida</taxon>
        <taxon>Liliopsida</taxon>
        <taxon>Poales</taxon>
        <taxon>Poaceae</taxon>
        <taxon>BOP clade</taxon>
        <taxon>Oryzoideae</taxon>
        <taxon>Oryzeae</taxon>
        <taxon>Oryzinae</taxon>
        <taxon>Oryza</taxon>
    </lineage>
</organism>
<dbReference type="Proteomes" id="UP000006038">
    <property type="component" value="Chromosome 9"/>
</dbReference>
<dbReference type="InterPro" id="IPR044812">
    <property type="entry name" value="CERK1/LYK3-like"/>
</dbReference>
<keyword evidence="2" id="KW-1003">Cell membrane</keyword>
<dbReference type="Pfam" id="PF23577">
    <property type="entry name" value="LysM_RLK"/>
    <property type="match status" value="1"/>
</dbReference>
<keyword evidence="6" id="KW-0472">Membrane</keyword>
<dbReference type="AlphaFoldDB" id="J3MZ40"/>
<dbReference type="STRING" id="4533.J3MZ40"/>
<reference evidence="9" key="1">
    <citation type="journal article" date="2013" name="Nat. Commun.">
        <title>Whole-genome sequencing of Oryza brachyantha reveals mechanisms underlying Oryza genome evolution.</title>
        <authorList>
            <person name="Chen J."/>
            <person name="Huang Q."/>
            <person name="Gao D."/>
            <person name="Wang J."/>
            <person name="Lang Y."/>
            <person name="Liu T."/>
            <person name="Li B."/>
            <person name="Bai Z."/>
            <person name="Luis Goicoechea J."/>
            <person name="Liang C."/>
            <person name="Chen C."/>
            <person name="Zhang W."/>
            <person name="Sun S."/>
            <person name="Liao Y."/>
            <person name="Zhang X."/>
            <person name="Yang L."/>
            <person name="Song C."/>
            <person name="Wang M."/>
            <person name="Shi J."/>
            <person name="Liu G."/>
            <person name="Liu J."/>
            <person name="Zhou H."/>
            <person name="Zhou W."/>
            <person name="Yu Q."/>
            <person name="An N."/>
            <person name="Chen Y."/>
            <person name="Cai Q."/>
            <person name="Wang B."/>
            <person name="Liu B."/>
            <person name="Min J."/>
            <person name="Huang Y."/>
            <person name="Wu H."/>
            <person name="Li Z."/>
            <person name="Zhang Y."/>
            <person name="Yin Y."/>
            <person name="Song W."/>
            <person name="Jiang J."/>
            <person name="Jackson S.A."/>
            <person name="Wing R.A."/>
            <person name="Wang J."/>
            <person name="Chen M."/>
        </authorList>
    </citation>
    <scope>NUCLEOTIDE SEQUENCE [LARGE SCALE GENOMIC DNA]</scope>
    <source>
        <strain evidence="9">cv. IRGC 101232</strain>
    </source>
</reference>
<evidence type="ECO:0000256" key="5">
    <source>
        <dbReference type="ARBA" id="ARBA00022989"/>
    </source>
</evidence>
<dbReference type="Gramene" id="OB09G22690.1">
    <property type="protein sequence ID" value="OB09G22690.1"/>
    <property type="gene ID" value="OB09G22690"/>
</dbReference>
<dbReference type="GO" id="GO:0005886">
    <property type="term" value="C:plasma membrane"/>
    <property type="evidence" value="ECO:0007669"/>
    <property type="project" value="UniProtKB-SubCell"/>
</dbReference>
<protein>
    <recommendedName>
        <fullName evidence="8">LYK3/RLK10-like LysM domain-containing protein</fullName>
    </recommendedName>
</protein>
<evidence type="ECO:0000313" key="10">
    <source>
        <dbReference type="Proteomes" id="UP000006038"/>
    </source>
</evidence>
<evidence type="ECO:0000313" key="9">
    <source>
        <dbReference type="EnsemblPlants" id="OB09G22690.1"/>
    </source>
</evidence>
<proteinExistence type="predicted"/>
<dbReference type="EnsemblPlants" id="OB09G22690.1">
    <property type="protein sequence ID" value="OB09G22690.1"/>
    <property type="gene ID" value="OB09G22690"/>
</dbReference>
<evidence type="ECO:0000256" key="3">
    <source>
        <dbReference type="ARBA" id="ARBA00022692"/>
    </source>
</evidence>
<dbReference type="HOGENOM" id="CLU_070438_1_0_1"/>
<comment type="subcellular location">
    <subcellularLocation>
        <location evidence="1">Cell membrane</location>
        <topology evidence="1">Single-pass membrane protein</topology>
    </subcellularLocation>
</comment>
<dbReference type="PANTHER" id="PTHR46204">
    <property type="entry name" value="CHITIN ELICITOR RECEPTOR KINASE 1-RELATED"/>
    <property type="match status" value="1"/>
</dbReference>
<dbReference type="InterPro" id="IPR057097">
    <property type="entry name" value="LysM_RLK3/10"/>
</dbReference>
<dbReference type="PANTHER" id="PTHR46204:SF4">
    <property type="entry name" value="LYSM DOMAIN RECEPTOR-LIKE KINASE 10"/>
    <property type="match status" value="1"/>
</dbReference>
<keyword evidence="5" id="KW-1133">Transmembrane helix</keyword>
<evidence type="ECO:0000259" key="8">
    <source>
        <dbReference type="Pfam" id="PF23577"/>
    </source>
</evidence>
<evidence type="ECO:0000256" key="4">
    <source>
        <dbReference type="ARBA" id="ARBA00022729"/>
    </source>
</evidence>
<evidence type="ECO:0000256" key="1">
    <source>
        <dbReference type="ARBA" id="ARBA00004162"/>
    </source>
</evidence>
<feature type="domain" description="LYK3/RLK10-like LysM" evidence="8">
    <location>
        <begin position="206"/>
        <end position="253"/>
    </location>
</feature>
<evidence type="ECO:0000256" key="6">
    <source>
        <dbReference type="ARBA" id="ARBA00023136"/>
    </source>
</evidence>
<accession>J3MZ40</accession>
<evidence type="ECO:0000256" key="2">
    <source>
        <dbReference type="ARBA" id="ARBA00022475"/>
    </source>
</evidence>
<reference evidence="9" key="2">
    <citation type="submission" date="2013-04" db="UniProtKB">
        <authorList>
            <consortium name="EnsemblPlants"/>
        </authorList>
    </citation>
    <scope>IDENTIFICATION</scope>
</reference>
<keyword evidence="7" id="KW-1015">Disulfide bond</keyword>
<keyword evidence="4" id="KW-0732">Signal</keyword>
<dbReference type="OMA" id="IITHADP"/>
<name>J3MZ40_ORYBR</name>
<keyword evidence="10" id="KW-1185">Reference proteome</keyword>
<dbReference type="GO" id="GO:0045087">
    <property type="term" value="P:innate immune response"/>
    <property type="evidence" value="ECO:0007669"/>
    <property type="project" value="InterPro"/>
</dbReference>
<sequence length="305" mass="33154">MKDKLIKTQLWYIKKYRGNTYFISGGGWAVTLQPRRLMLSLLVLLVLLVGGCAAAASSGDGCRAGCPLALAAYYFSEWSNLTFIASIFGIGDYQELLPYNPAITNPDYVVTGDRVYVPFPCSCLALPAVPSSTFLAGAIPYPLSRGGGDTYDAVAAIYANLTNAAWLNATSSYPPNRIPPGAGKFKVAVNCSCGDERVSRRYGLFLTYPLWDGETLASAAARYGFSSPEQVELIRSYNPRMEGASGKGIVFIPVKDPSGSYHPLKSGVGIDSLLRAFVYRMLRISRSKLHGTLIFNSCSSMWNRE</sequence>
<evidence type="ECO:0000256" key="7">
    <source>
        <dbReference type="ARBA" id="ARBA00023157"/>
    </source>
</evidence>
<dbReference type="GO" id="GO:0019199">
    <property type="term" value="F:transmembrane receptor protein kinase activity"/>
    <property type="evidence" value="ECO:0007669"/>
    <property type="project" value="InterPro"/>
</dbReference>